<evidence type="ECO:0000256" key="1">
    <source>
        <dbReference type="ARBA" id="ARBA00001974"/>
    </source>
</evidence>
<dbReference type="CDD" id="cd00567">
    <property type="entry name" value="ACAD"/>
    <property type="match status" value="1"/>
</dbReference>
<keyword evidence="5" id="KW-0560">Oxidoreductase</keyword>
<gene>
    <name evidence="8" type="ORF">L2725_09080</name>
</gene>
<dbReference type="Pfam" id="PF02771">
    <property type="entry name" value="Acyl-CoA_dh_N"/>
    <property type="match status" value="1"/>
</dbReference>
<dbReference type="InterPro" id="IPR037069">
    <property type="entry name" value="AcylCoA_DH/ox_N_sf"/>
</dbReference>
<dbReference type="Pfam" id="PF00441">
    <property type="entry name" value="Acyl-CoA_dh_1"/>
    <property type="match status" value="1"/>
</dbReference>
<dbReference type="SUPFAM" id="SSF47203">
    <property type="entry name" value="Acyl-CoA dehydrogenase C-terminal domain-like"/>
    <property type="match status" value="1"/>
</dbReference>
<dbReference type="EMBL" id="JAKIKT010000003">
    <property type="protein sequence ID" value="MCL2913943.1"/>
    <property type="molecule type" value="Genomic_DNA"/>
</dbReference>
<evidence type="ECO:0000256" key="5">
    <source>
        <dbReference type="ARBA" id="ARBA00023002"/>
    </source>
</evidence>
<dbReference type="PANTHER" id="PTHR43884:SF20">
    <property type="entry name" value="ACYL-COA DEHYDROGENASE FADE28"/>
    <property type="match status" value="1"/>
</dbReference>
<keyword evidence="9" id="KW-1185">Reference proteome</keyword>
<dbReference type="InterPro" id="IPR036250">
    <property type="entry name" value="AcylCo_DH-like_C"/>
</dbReference>
<dbReference type="Gene3D" id="1.10.540.10">
    <property type="entry name" value="Acyl-CoA dehydrogenase/oxidase, N-terminal domain"/>
    <property type="match status" value="1"/>
</dbReference>
<dbReference type="Gene3D" id="1.20.140.10">
    <property type="entry name" value="Butyryl-CoA Dehydrogenase, subunit A, domain 3"/>
    <property type="match status" value="1"/>
</dbReference>
<dbReference type="Proteomes" id="UP001202831">
    <property type="component" value="Unassembled WGS sequence"/>
</dbReference>
<evidence type="ECO:0000313" key="9">
    <source>
        <dbReference type="Proteomes" id="UP001202831"/>
    </source>
</evidence>
<comment type="similarity">
    <text evidence="2">Belongs to the acyl-CoA dehydrogenase family.</text>
</comment>
<evidence type="ECO:0000256" key="2">
    <source>
        <dbReference type="ARBA" id="ARBA00009347"/>
    </source>
</evidence>
<keyword evidence="4" id="KW-0274">FAD</keyword>
<accession>A0ABT0N695</accession>
<proteinExistence type="inferred from homology"/>
<dbReference type="InterPro" id="IPR013786">
    <property type="entry name" value="AcylCoA_DH/ox_N"/>
</dbReference>
<evidence type="ECO:0000256" key="3">
    <source>
        <dbReference type="ARBA" id="ARBA00022630"/>
    </source>
</evidence>
<evidence type="ECO:0000259" key="7">
    <source>
        <dbReference type="Pfam" id="PF02771"/>
    </source>
</evidence>
<dbReference type="SUPFAM" id="SSF56645">
    <property type="entry name" value="Acyl-CoA dehydrogenase NM domain-like"/>
    <property type="match status" value="1"/>
</dbReference>
<keyword evidence="3" id="KW-0285">Flavoprotein</keyword>
<dbReference type="InterPro" id="IPR009075">
    <property type="entry name" value="AcylCo_DH/oxidase_C"/>
</dbReference>
<dbReference type="Gene3D" id="2.40.110.10">
    <property type="entry name" value="Butyryl-CoA Dehydrogenase, subunit A, domain 2"/>
    <property type="match status" value="1"/>
</dbReference>
<evidence type="ECO:0000256" key="4">
    <source>
        <dbReference type="ARBA" id="ARBA00022827"/>
    </source>
</evidence>
<organism evidence="8 9">
    <name type="scientific">Shewanella corallii</name>
    <dbReference type="NCBI Taxonomy" id="560080"/>
    <lineage>
        <taxon>Bacteria</taxon>
        <taxon>Pseudomonadati</taxon>
        <taxon>Pseudomonadota</taxon>
        <taxon>Gammaproteobacteria</taxon>
        <taxon>Alteromonadales</taxon>
        <taxon>Shewanellaceae</taxon>
        <taxon>Shewanella</taxon>
    </lineage>
</organism>
<feature type="domain" description="Acyl-CoA dehydrogenase/oxidase C-terminal" evidence="6">
    <location>
        <begin position="229"/>
        <end position="366"/>
    </location>
</feature>
<dbReference type="InterPro" id="IPR009100">
    <property type="entry name" value="AcylCoA_DH/oxidase_NM_dom_sf"/>
</dbReference>
<feature type="domain" description="Acyl-CoA dehydrogenase/oxidase N-terminal" evidence="7">
    <location>
        <begin position="6"/>
        <end position="120"/>
    </location>
</feature>
<sequence length="374" mass="40378">MSMVYSQDEQMLADTAAEFLAAQSPVSAQRKLRDEQVTLGFDAQIWQTMAELGWGAIPFPEAKGGLEFGYKGMGAVFQELGRHLSASPMLSSVVLCGSLIEKLGSEAQQDSWLNALMYGEQRMALALEEHHRFDLDRIASAAAKSGEGYQLTGTKALVFDGLEADAYLVAARFPQSNRLGLFIVNANAAGLNVRNTGLVDSRNNAALELMQVNAELLGSGEEVKALLEQVIDSARACLAAEMLGACEALFQMTTDYLKTRKQFDVQIGTFQALQHRAAACFVELELAKSAVINALAAIDKAPGSKETASAIALAKWKVGVMADKVTGEAVQMHGGIGVTDELDVGLYLKRIRVAQMALGDSDYMVSRYHQLTQE</sequence>
<dbReference type="RefSeq" id="WP_249248675.1">
    <property type="nucleotide sequence ID" value="NZ_JAKIKT010000003.1"/>
</dbReference>
<name>A0ABT0N695_9GAMM</name>
<evidence type="ECO:0000313" key="8">
    <source>
        <dbReference type="EMBL" id="MCL2913943.1"/>
    </source>
</evidence>
<comment type="cofactor">
    <cofactor evidence="1">
        <name>FAD</name>
        <dbReference type="ChEBI" id="CHEBI:57692"/>
    </cofactor>
</comment>
<reference evidence="8 9" key="1">
    <citation type="submission" date="2022-01" db="EMBL/GenBank/DDBJ databases">
        <title>Whole genome-based taxonomy of the Shewanellaceae.</title>
        <authorList>
            <person name="Martin-Rodriguez A.J."/>
        </authorList>
    </citation>
    <scope>NUCLEOTIDE SEQUENCE [LARGE SCALE GENOMIC DNA]</scope>
    <source>
        <strain evidence="8 9">DSM 21332</strain>
    </source>
</reference>
<comment type="caution">
    <text evidence="8">The sequence shown here is derived from an EMBL/GenBank/DDBJ whole genome shotgun (WGS) entry which is preliminary data.</text>
</comment>
<protein>
    <submittedName>
        <fullName evidence="8">Acyl-CoA dehydrogenase family protein</fullName>
    </submittedName>
</protein>
<evidence type="ECO:0000259" key="6">
    <source>
        <dbReference type="Pfam" id="PF00441"/>
    </source>
</evidence>
<dbReference type="PANTHER" id="PTHR43884">
    <property type="entry name" value="ACYL-COA DEHYDROGENASE"/>
    <property type="match status" value="1"/>
</dbReference>
<dbReference type="InterPro" id="IPR046373">
    <property type="entry name" value="Acyl-CoA_Oxase/DH_mid-dom_sf"/>
</dbReference>